<evidence type="ECO:0000313" key="4">
    <source>
        <dbReference type="Proteomes" id="UP001295684"/>
    </source>
</evidence>
<evidence type="ECO:0000256" key="1">
    <source>
        <dbReference type="SAM" id="Phobius"/>
    </source>
</evidence>
<dbReference type="Proteomes" id="UP001295684">
    <property type="component" value="Unassembled WGS sequence"/>
</dbReference>
<name>A0AAD1XWC6_EUPCR</name>
<evidence type="ECO:0000256" key="2">
    <source>
        <dbReference type="SAM" id="SignalP"/>
    </source>
</evidence>
<protein>
    <submittedName>
        <fullName evidence="3">Uncharacterized protein</fullName>
    </submittedName>
</protein>
<dbReference type="EMBL" id="CAMPGE010021973">
    <property type="protein sequence ID" value="CAI2380064.1"/>
    <property type="molecule type" value="Genomic_DNA"/>
</dbReference>
<feature type="transmembrane region" description="Helical" evidence="1">
    <location>
        <begin position="212"/>
        <end position="232"/>
    </location>
</feature>
<sequence length="233" mass="24679">MKVLLVLIITIAVVTSRVVHTLAAANNYWVSLIFSENSSNSSNTDLTVALTTPSTAMDNSYYTSVACVDTSDSDYEITTDKTNLKTLAFEWQCDTTCSSISNIVSGAATFKLGYTTSSSTNNGTIYSTSSAATTSSITFTSSSNTTALQARHTATNLTPSTLAANYLPNKSETFYYRCFARFNNAAASTLFSGAIANLETTLPFAHNITVKGASWMSGGFGVIVAVMALGLVQ</sequence>
<proteinExistence type="predicted"/>
<keyword evidence="4" id="KW-1185">Reference proteome</keyword>
<reference evidence="3" key="1">
    <citation type="submission" date="2023-07" db="EMBL/GenBank/DDBJ databases">
        <authorList>
            <consortium name="AG Swart"/>
            <person name="Singh M."/>
            <person name="Singh A."/>
            <person name="Seah K."/>
            <person name="Emmerich C."/>
        </authorList>
    </citation>
    <scope>NUCLEOTIDE SEQUENCE</scope>
    <source>
        <strain evidence="3">DP1</strain>
    </source>
</reference>
<feature type="chain" id="PRO_5041906436" evidence="2">
    <location>
        <begin position="17"/>
        <end position="233"/>
    </location>
</feature>
<organism evidence="3 4">
    <name type="scientific">Euplotes crassus</name>
    <dbReference type="NCBI Taxonomy" id="5936"/>
    <lineage>
        <taxon>Eukaryota</taxon>
        <taxon>Sar</taxon>
        <taxon>Alveolata</taxon>
        <taxon>Ciliophora</taxon>
        <taxon>Intramacronucleata</taxon>
        <taxon>Spirotrichea</taxon>
        <taxon>Hypotrichia</taxon>
        <taxon>Euplotida</taxon>
        <taxon>Euplotidae</taxon>
        <taxon>Moneuplotes</taxon>
    </lineage>
</organism>
<evidence type="ECO:0000313" key="3">
    <source>
        <dbReference type="EMBL" id="CAI2380064.1"/>
    </source>
</evidence>
<keyword evidence="1" id="KW-1133">Transmembrane helix</keyword>
<dbReference type="AlphaFoldDB" id="A0AAD1XWC6"/>
<accession>A0AAD1XWC6</accession>
<feature type="signal peptide" evidence="2">
    <location>
        <begin position="1"/>
        <end position="16"/>
    </location>
</feature>
<keyword evidence="1" id="KW-0812">Transmembrane</keyword>
<keyword evidence="2" id="KW-0732">Signal</keyword>
<gene>
    <name evidence="3" type="ORF">ECRASSUSDP1_LOCUS21491</name>
</gene>
<keyword evidence="1" id="KW-0472">Membrane</keyword>
<comment type="caution">
    <text evidence="3">The sequence shown here is derived from an EMBL/GenBank/DDBJ whole genome shotgun (WGS) entry which is preliminary data.</text>
</comment>